<organism evidence="1">
    <name type="scientific">marine sediment metagenome</name>
    <dbReference type="NCBI Taxonomy" id="412755"/>
    <lineage>
        <taxon>unclassified sequences</taxon>
        <taxon>metagenomes</taxon>
        <taxon>ecological metagenomes</taxon>
    </lineage>
</organism>
<reference evidence="1" key="1">
    <citation type="journal article" date="2014" name="Front. Microbiol.">
        <title>High frequency of phylogenetically diverse reductive dehalogenase-homologous genes in deep subseafloor sedimentary metagenomes.</title>
        <authorList>
            <person name="Kawai M."/>
            <person name="Futagami T."/>
            <person name="Toyoda A."/>
            <person name="Takaki Y."/>
            <person name="Nishi S."/>
            <person name="Hori S."/>
            <person name="Arai W."/>
            <person name="Tsubouchi T."/>
            <person name="Morono Y."/>
            <person name="Uchiyama I."/>
            <person name="Ito T."/>
            <person name="Fujiyama A."/>
            <person name="Inagaki F."/>
            <person name="Takami H."/>
        </authorList>
    </citation>
    <scope>NUCLEOTIDE SEQUENCE</scope>
    <source>
        <strain evidence="1">Expedition CK06-06</strain>
    </source>
</reference>
<feature type="non-terminal residue" evidence="1">
    <location>
        <position position="1"/>
    </location>
</feature>
<evidence type="ECO:0000313" key="1">
    <source>
        <dbReference type="EMBL" id="GAH59530.1"/>
    </source>
</evidence>
<proteinExistence type="predicted"/>
<dbReference type="AlphaFoldDB" id="X1HR60"/>
<feature type="non-terminal residue" evidence="1">
    <location>
        <position position="39"/>
    </location>
</feature>
<sequence length="39" mass="4100">LVVLEGSATLHIKEKEYSIPNAIPGGEMLIVPASSGSYK</sequence>
<gene>
    <name evidence="1" type="ORF">S03H2_27233</name>
</gene>
<accession>X1HR60</accession>
<comment type="caution">
    <text evidence="1">The sequence shown here is derived from an EMBL/GenBank/DDBJ whole genome shotgun (WGS) entry which is preliminary data.</text>
</comment>
<protein>
    <submittedName>
        <fullName evidence="1">Uncharacterized protein</fullName>
    </submittedName>
</protein>
<dbReference type="EMBL" id="BARU01016223">
    <property type="protein sequence ID" value="GAH59530.1"/>
    <property type="molecule type" value="Genomic_DNA"/>
</dbReference>
<name>X1HR60_9ZZZZ</name>